<dbReference type="AlphaFoldDB" id="A0A6M1U6B5"/>
<dbReference type="EMBL" id="JAALFE010000054">
    <property type="protein sequence ID" value="NGQ93414.1"/>
    <property type="molecule type" value="Genomic_DNA"/>
</dbReference>
<evidence type="ECO:0000313" key="2">
    <source>
        <dbReference type="Proteomes" id="UP000474758"/>
    </source>
</evidence>
<dbReference type="Proteomes" id="UP000474758">
    <property type="component" value="Unassembled WGS sequence"/>
</dbReference>
<keyword evidence="2" id="KW-1185">Reference proteome</keyword>
<organism evidence="1 2">
    <name type="scientific">Paragemmobacter kunshanensis</name>
    <dbReference type="NCBI Taxonomy" id="2583234"/>
    <lineage>
        <taxon>Bacteria</taxon>
        <taxon>Pseudomonadati</taxon>
        <taxon>Pseudomonadota</taxon>
        <taxon>Alphaproteobacteria</taxon>
        <taxon>Rhodobacterales</taxon>
        <taxon>Paracoccaceae</taxon>
        <taxon>Paragemmobacter</taxon>
    </lineage>
</organism>
<name>A0A6M1U6B5_9RHOB</name>
<reference evidence="1 2" key="1">
    <citation type="submission" date="2020-02" db="EMBL/GenBank/DDBJ databases">
        <title>Rhodobacter translucens sp. nov., a novel bacterium isolated from activated sludge.</title>
        <authorList>
            <person name="Liu J."/>
        </authorList>
    </citation>
    <scope>NUCLEOTIDE SEQUENCE [LARGE SCALE GENOMIC DNA]</scope>
    <source>
        <strain evidence="1 2">HX-7-19</strain>
    </source>
</reference>
<protein>
    <submittedName>
        <fullName evidence="1">Uncharacterized protein</fullName>
    </submittedName>
</protein>
<gene>
    <name evidence="1" type="ORF">G5V65_21250</name>
</gene>
<evidence type="ECO:0000313" key="1">
    <source>
        <dbReference type="EMBL" id="NGQ93414.1"/>
    </source>
</evidence>
<proteinExistence type="predicted"/>
<comment type="caution">
    <text evidence="1">The sequence shown here is derived from an EMBL/GenBank/DDBJ whole genome shotgun (WGS) entry which is preliminary data.</text>
</comment>
<accession>A0A6M1U6B5</accession>
<dbReference type="RefSeq" id="WP_165054527.1">
    <property type="nucleotide sequence ID" value="NZ_JAALFE010000054.1"/>
</dbReference>
<sequence>MTRSNYTPGGDAKIIAAIAKARFGGFAEMFEHHGWPERGSDMMRKVQTRVVETYGSVRAFEAHFAAEG</sequence>